<protein>
    <submittedName>
        <fullName evidence="1">Uncharacterized protein</fullName>
    </submittedName>
</protein>
<evidence type="ECO:0000313" key="1">
    <source>
        <dbReference type="EMBL" id="OGM78709.1"/>
    </source>
</evidence>
<name>A0A1F8CS89_9BACT</name>
<dbReference type="EMBL" id="MGHY01000030">
    <property type="protein sequence ID" value="OGM78709.1"/>
    <property type="molecule type" value="Genomic_DNA"/>
</dbReference>
<reference evidence="1 2" key="1">
    <citation type="journal article" date="2016" name="Nat. Commun.">
        <title>Thousands of microbial genomes shed light on interconnected biogeochemical processes in an aquifer system.</title>
        <authorList>
            <person name="Anantharaman K."/>
            <person name="Brown C.T."/>
            <person name="Hug L.A."/>
            <person name="Sharon I."/>
            <person name="Castelle C.J."/>
            <person name="Probst A.J."/>
            <person name="Thomas B.C."/>
            <person name="Singh A."/>
            <person name="Wilkins M.J."/>
            <person name="Karaoz U."/>
            <person name="Brodie E.L."/>
            <person name="Williams K.H."/>
            <person name="Hubbard S.S."/>
            <person name="Banfield J.F."/>
        </authorList>
    </citation>
    <scope>NUCLEOTIDE SEQUENCE [LARGE SCALE GENOMIC DNA]</scope>
</reference>
<evidence type="ECO:0000313" key="2">
    <source>
        <dbReference type="Proteomes" id="UP000178999"/>
    </source>
</evidence>
<dbReference type="STRING" id="1802538.A2382_04040"/>
<accession>A0A1F8CS89</accession>
<gene>
    <name evidence="1" type="ORF">A2382_04040</name>
</gene>
<organism evidence="1 2">
    <name type="scientific">Candidatus Woesebacteria bacterium RIFOXYB1_FULL_38_16</name>
    <dbReference type="NCBI Taxonomy" id="1802538"/>
    <lineage>
        <taxon>Bacteria</taxon>
        <taxon>Candidatus Woeseibacteriota</taxon>
    </lineage>
</organism>
<sequence>MHGILGTEKFDMVRFIYDLNGLHNKKALVFEIHWCRDEDSNLIDASFASTGAVSDARDFTIIRSLRDTRSLGVEILESHKGTGLCLLGIIYKDERMARDLILYLLYLDVDLTNHHLGIHHY</sequence>
<proteinExistence type="predicted"/>
<comment type="caution">
    <text evidence="1">The sequence shown here is derived from an EMBL/GenBank/DDBJ whole genome shotgun (WGS) entry which is preliminary data.</text>
</comment>
<dbReference type="AlphaFoldDB" id="A0A1F8CS89"/>
<dbReference type="Proteomes" id="UP000178999">
    <property type="component" value="Unassembled WGS sequence"/>
</dbReference>